<dbReference type="InterPro" id="IPR000219">
    <property type="entry name" value="DH_dom"/>
</dbReference>
<evidence type="ECO:0000259" key="2">
    <source>
        <dbReference type="PROSITE" id="PS50010"/>
    </source>
</evidence>
<feature type="compositionally biased region" description="Polar residues" evidence="1">
    <location>
        <begin position="783"/>
        <end position="808"/>
    </location>
</feature>
<dbReference type="EMBL" id="FMSP01000005">
    <property type="protein sequence ID" value="SCV70067.1"/>
    <property type="molecule type" value="Genomic_DNA"/>
</dbReference>
<dbReference type="STRING" id="269621.A0A238FA65"/>
<feature type="region of interest" description="Disordered" evidence="1">
    <location>
        <begin position="1122"/>
        <end position="1251"/>
    </location>
</feature>
<dbReference type="GO" id="GO:0005085">
    <property type="term" value="F:guanyl-nucleotide exchange factor activity"/>
    <property type="evidence" value="ECO:0007669"/>
    <property type="project" value="InterPro"/>
</dbReference>
<evidence type="ECO:0000256" key="1">
    <source>
        <dbReference type="SAM" id="MobiDB-lite"/>
    </source>
</evidence>
<dbReference type="Gene3D" id="1.20.900.10">
    <property type="entry name" value="Dbl homology (DH) domain"/>
    <property type="match status" value="1"/>
</dbReference>
<feature type="region of interest" description="Disordered" evidence="1">
    <location>
        <begin position="751"/>
        <end position="811"/>
    </location>
</feature>
<feature type="region of interest" description="Disordered" evidence="1">
    <location>
        <begin position="182"/>
        <end position="201"/>
    </location>
</feature>
<feature type="region of interest" description="Disordered" evidence="1">
    <location>
        <begin position="38"/>
        <end position="102"/>
    </location>
</feature>
<feature type="region of interest" description="Disordered" evidence="1">
    <location>
        <begin position="1"/>
        <end position="20"/>
    </location>
</feature>
<dbReference type="Pfam" id="PF00621">
    <property type="entry name" value="RhoGEF"/>
    <property type="match status" value="1"/>
</dbReference>
<dbReference type="Proteomes" id="UP000198372">
    <property type="component" value="Unassembled WGS sequence"/>
</dbReference>
<dbReference type="SMART" id="SM00325">
    <property type="entry name" value="RhoGEF"/>
    <property type="match status" value="1"/>
</dbReference>
<accession>A0A238FA65</accession>
<reference evidence="4" key="1">
    <citation type="submission" date="2016-09" db="EMBL/GenBank/DDBJ databases">
        <authorList>
            <person name="Jeantristanb JTB J.-T."/>
            <person name="Ricardo R."/>
        </authorList>
    </citation>
    <scope>NUCLEOTIDE SEQUENCE [LARGE SCALE GENOMIC DNA]</scope>
</reference>
<feature type="compositionally biased region" description="Low complexity" evidence="1">
    <location>
        <begin position="74"/>
        <end position="91"/>
    </location>
</feature>
<dbReference type="SUPFAM" id="SSF103657">
    <property type="entry name" value="BAR/IMD domain-like"/>
    <property type="match status" value="1"/>
</dbReference>
<feature type="compositionally biased region" description="Basic and acidic residues" evidence="1">
    <location>
        <begin position="308"/>
        <end position="319"/>
    </location>
</feature>
<dbReference type="Gene3D" id="1.20.1270.60">
    <property type="entry name" value="Arfaptin homology (AH) domain/BAR domain"/>
    <property type="match status" value="1"/>
</dbReference>
<dbReference type="GO" id="GO:0005737">
    <property type="term" value="C:cytoplasm"/>
    <property type="evidence" value="ECO:0007669"/>
    <property type="project" value="TreeGrafter"/>
</dbReference>
<evidence type="ECO:0000313" key="4">
    <source>
        <dbReference type="Proteomes" id="UP000198372"/>
    </source>
</evidence>
<dbReference type="InterPro" id="IPR035899">
    <property type="entry name" value="DBL_dom_sf"/>
</dbReference>
<feature type="region of interest" description="Disordered" evidence="1">
    <location>
        <begin position="422"/>
        <end position="458"/>
    </location>
</feature>
<gene>
    <name evidence="3" type="ORF">BQ2448_1461</name>
</gene>
<proteinExistence type="predicted"/>
<feature type="compositionally biased region" description="Polar residues" evidence="1">
    <location>
        <begin position="1122"/>
        <end position="1146"/>
    </location>
</feature>
<protein>
    <submittedName>
        <fullName evidence="3">BQ2448_1461 protein</fullName>
    </submittedName>
</protein>
<dbReference type="PANTHER" id="PTHR22834:SF20">
    <property type="entry name" value="SH3 DOMAIN-CONTAINING PROTEIN"/>
    <property type="match status" value="1"/>
</dbReference>
<feature type="compositionally biased region" description="Low complexity" evidence="1">
    <location>
        <begin position="1058"/>
        <end position="1067"/>
    </location>
</feature>
<feature type="compositionally biased region" description="Basic and acidic residues" evidence="1">
    <location>
        <begin position="771"/>
        <end position="782"/>
    </location>
</feature>
<dbReference type="GO" id="GO:0032955">
    <property type="term" value="P:regulation of division septum assembly"/>
    <property type="evidence" value="ECO:0007669"/>
    <property type="project" value="TreeGrafter"/>
</dbReference>
<feature type="region of interest" description="Disordered" evidence="1">
    <location>
        <begin position="1044"/>
        <end position="1067"/>
    </location>
</feature>
<feature type="compositionally biased region" description="Low complexity" evidence="1">
    <location>
        <begin position="1223"/>
        <end position="1237"/>
    </location>
</feature>
<dbReference type="OrthoDB" id="10256089at2759"/>
<feature type="compositionally biased region" description="Polar residues" evidence="1">
    <location>
        <begin position="263"/>
        <end position="303"/>
    </location>
</feature>
<sequence length="1330" mass="145382">MPISARRNVRSTPAPLKVPAILPPNLAPATPPFSGNSLLSPSLASTANHARRSTSDCDLPTPLTSDGSASHVCPSAARSASARGASPANAGLPPLPRKSLSNNAFELNREDREEANCRKKMLMPRSAVVNKRCLDLDFGFLDEEPPLWTYSERRRSSLSCLESAPIYERNRSSGVNYFQTTKRREPYASNGPPGIDASRSPVGVSFYSTVSKSSERPFPSKRPSIARAFSSESSFSPRHERFLSREALNASSAGPEHRRPSAISYTSLESNTSSDFSSSGMGGQRYTSSNSEADISPTQNLGVGSNGVHDELHEGEATDQRKRLATFLDQAASAMEGGRSLRQVLPETAPARAGQAPAKSLSQLAEISASSPLPAPDARLSLVFKDDCPELRYVQDRFGTGLGLHTVTQQRENSPVLLQAPSPSAPAPPVTQKGACLSGVTLDGTPQTDADEYSSPDVRDRNTAQAKMAENRRRTIQELIQTEQSYAIDMMVVRDIYLARARGFDSLTLLGFGLADFNLIADHVMASGLGLSASASPSSPAVRSGFNSLTLSARSEARRLTMSSLNMNSLNGATQKGGRRISSAPTLSAKLEQRRATKARLSSASGLVAPGIPVMSTKDLHVIFANLEEVSGLAERFAHMLSQAKGATDIPQIQKVYSTYCARHHRAIVRLQELEPTLRTYLAECKTLSHGHTKAWDLTSLLIKPVQRCLKYPLLLHQILAVTPESHPDRHDLVRANSEMLLVAETINKAKSRQEVPGPQGRLSVASIASPRKDPMLRRESKSSLSSAMTKKFLRSSSKTSTAQVSNERSAERDDMFDTLAALVDSTRSSVLRFSSEMREWSKGTKAQLEAQVVIVEGWIDLYAPLSEEPDAQDSLCHRLMVFLEEVLDPVIDGSYREAHEVRRSLLLKSDHLLSLFESPRQFIQKRNDKMLDHSRYLAKKLPADRRESDEFLELSARLLEELPRFLASVSKYYDIIIGHFSGAQEAYQEEVQERWDVFAERFRLRDEQGMMGNQQILANELMHRLAVGLGLSVPSLVPRPGSTSGKFGKRHLRHATSSSGNSTSLVSIRRQSIIASGVPRPTSNMLISNSGGGANNIRSRLQEYQFTAGSQNEPPVIANRSSITSEASTPSFTVSCKSGESSNGGPATPPPSTMTQNVRSGEDHYGKQRQHMHQGSSNQLSSFGVVLPSTTTSRNLQGGVAPLPWSTPEVGLHSPLETPSFRGRSGSGDDASAGSSITATRPTGSPKYRYETEPEDYYFEKDRTLYVAEAMEDSSTKQYLGVEQMRGDFPILVFREEGGCGWLLGRKHGDGVLGWVRTEMFTMLEDDER</sequence>
<dbReference type="GO" id="GO:0031991">
    <property type="term" value="P:regulation of actomyosin contractile ring contraction"/>
    <property type="evidence" value="ECO:0007669"/>
    <property type="project" value="TreeGrafter"/>
</dbReference>
<keyword evidence="4" id="KW-1185">Reference proteome</keyword>
<dbReference type="PROSITE" id="PS50010">
    <property type="entry name" value="DH_2"/>
    <property type="match status" value="1"/>
</dbReference>
<dbReference type="CDD" id="cd00160">
    <property type="entry name" value="RhoGEF"/>
    <property type="match status" value="1"/>
</dbReference>
<organism evidence="3 4">
    <name type="scientific">Microbotryum intermedium</name>
    <dbReference type="NCBI Taxonomy" id="269621"/>
    <lineage>
        <taxon>Eukaryota</taxon>
        <taxon>Fungi</taxon>
        <taxon>Dikarya</taxon>
        <taxon>Basidiomycota</taxon>
        <taxon>Pucciniomycotina</taxon>
        <taxon>Microbotryomycetes</taxon>
        <taxon>Microbotryales</taxon>
        <taxon>Microbotryaceae</taxon>
        <taxon>Microbotryum</taxon>
    </lineage>
</organism>
<name>A0A238FA65_9BASI</name>
<feature type="compositionally biased region" description="Polar residues" evidence="1">
    <location>
        <begin position="38"/>
        <end position="48"/>
    </location>
</feature>
<dbReference type="PANTHER" id="PTHR22834">
    <property type="entry name" value="NUCLEAR FUSION PROTEIN FUS2"/>
    <property type="match status" value="1"/>
</dbReference>
<dbReference type="InterPro" id="IPR027267">
    <property type="entry name" value="AH/BAR_dom_sf"/>
</dbReference>
<dbReference type="InterPro" id="IPR051492">
    <property type="entry name" value="Dynamin-Rho_GEF"/>
</dbReference>
<feature type="domain" description="DH" evidence="2">
    <location>
        <begin position="471"/>
        <end position="750"/>
    </location>
</feature>
<dbReference type="SUPFAM" id="SSF48065">
    <property type="entry name" value="DBL homology domain (DH-domain)"/>
    <property type="match status" value="1"/>
</dbReference>
<feature type="compositionally biased region" description="Polar residues" evidence="1">
    <location>
        <begin position="1174"/>
        <end position="1197"/>
    </location>
</feature>
<evidence type="ECO:0000313" key="3">
    <source>
        <dbReference type="EMBL" id="SCV70067.1"/>
    </source>
</evidence>
<feature type="region of interest" description="Disordered" evidence="1">
    <location>
        <begin position="248"/>
        <end position="319"/>
    </location>
</feature>